<comment type="similarity">
    <text evidence="7">Belongs to the binding-protein-dependent transport system permease family.</text>
</comment>
<evidence type="ECO:0000313" key="9">
    <source>
        <dbReference type="EMBL" id="GLS24036.1"/>
    </source>
</evidence>
<dbReference type="Pfam" id="PF00528">
    <property type="entry name" value="BPD_transp_1"/>
    <property type="match status" value="1"/>
</dbReference>
<evidence type="ECO:0000256" key="4">
    <source>
        <dbReference type="ARBA" id="ARBA00022692"/>
    </source>
</evidence>
<dbReference type="CDD" id="cd06261">
    <property type="entry name" value="TM_PBP2"/>
    <property type="match status" value="1"/>
</dbReference>
<proteinExistence type="inferred from homology"/>
<dbReference type="Proteomes" id="UP001156882">
    <property type="component" value="Unassembled WGS sequence"/>
</dbReference>
<dbReference type="PANTHER" id="PTHR30151:SF25">
    <property type="entry name" value="TAURINE TRANSPORT SYSTEM PERMEASE PROTEIN TAUC"/>
    <property type="match status" value="1"/>
</dbReference>
<keyword evidence="6 7" id="KW-0472">Membrane</keyword>
<evidence type="ECO:0000256" key="1">
    <source>
        <dbReference type="ARBA" id="ARBA00004651"/>
    </source>
</evidence>
<feature type="transmembrane region" description="Helical" evidence="7">
    <location>
        <begin position="127"/>
        <end position="148"/>
    </location>
</feature>
<dbReference type="InterPro" id="IPR035906">
    <property type="entry name" value="MetI-like_sf"/>
</dbReference>
<evidence type="ECO:0000256" key="5">
    <source>
        <dbReference type="ARBA" id="ARBA00022989"/>
    </source>
</evidence>
<feature type="transmembrane region" description="Helical" evidence="7">
    <location>
        <begin position="249"/>
        <end position="271"/>
    </location>
</feature>
<dbReference type="SUPFAM" id="SSF161098">
    <property type="entry name" value="MetI-like"/>
    <property type="match status" value="1"/>
</dbReference>
<reference evidence="10" key="1">
    <citation type="journal article" date="2019" name="Int. J. Syst. Evol. Microbiol.">
        <title>The Global Catalogue of Microorganisms (GCM) 10K type strain sequencing project: providing services to taxonomists for standard genome sequencing and annotation.</title>
        <authorList>
            <consortium name="The Broad Institute Genomics Platform"/>
            <consortium name="The Broad Institute Genome Sequencing Center for Infectious Disease"/>
            <person name="Wu L."/>
            <person name="Ma J."/>
        </authorList>
    </citation>
    <scope>NUCLEOTIDE SEQUENCE [LARGE SCALE GENOMIC DNA]</scope>
    <source>
        <strain evidence="10">NBRC 101365</strain>
    </source>
</reference>
<feature type="transmembrane region" description="Helical" evidence="7">
    <location>
        <begin position="95"/>
        <end position="115"/>
    </location>
</feature>
<dbReference type="Gene3D" id="1.10.3720.10">
    <property type="entry name" value="MetI-like"/>
    <property type="match status" value="1"/>
</dbReference>
<dbReference type="PROSITE" id="PS50928">
    <property type="entry name" value="ABC_TM1"/>
    <property type="match status" value="1"/>
</dbReference>
<keyword evidence="10" id="KW-1185">Reference proteome</keyword>
<dbReference type="EMBL" id="BSPC01000095">
    <property type="protein sequence ID" value="GLS24036.1"/>
    <property type="molecule type" value="Genomic_DNA"/>
</dbReference>
<dbReference type="RefSeq" id="WP_284316957.1">
    <property type="nucleotide sequence ID" value="NZ_BSPC01000095.1"/>
</dbReference>
<accession>A0ABQ6D0K3</accession>
<keyword evidence="2 7" id="KW-0813">Transport</keyword>
<organism evidence="9 10">
    <name type="scientific">Labrys miyagiensis</name>
    <dbReference type="NCBI Taxonomy" id="346912"/>
    <lineage>
        <taxon>Bacteria</taxon>
        <taxon>Pseudomonadati</taxon>
        <taxon>Pseudomonadota</taxon>
        <taxon>Alphaproteobacteria</taxon>
        <taxon>Hyphomicrobiales</taxon>
        <taxon>Xanthobacteraceae</taxon>
        <taxon>Labrys</taxon>
    </lineage>
</organism>
<evidence type="ECO:0000259" key="8">
    <source>
        <dbReference type="PROSITE" id="PS50928"/>
    </source>
</evidence>
<evidence type="ECO:0000256" key="6">
    <source>
        <dbReference type="ARBA" id="ARBA00023136"/>
    </source>
</evidence>
<evidence type="ECO:0000256" key="3">
    <source>
        <dbReference type="ARBA" id="ARBA00022475"/>
    </source>
</evidence>
<gene>
    <name evidence="9" type="ORF">GCM10007874_70570</name>
</gene>
<protein>
    <recommendedName>
        <fullName evidence="8">ABC transmembrane type-1 domain-containing protein</fullName>
    </recommendedName>
</protein>
<comment type="caution">
    <text evidence="9">The sequence shown here is derived from an EMBL/GenBank/DDBJ whole genome shotgun (WGS) entry which is preliminary data.</text>
</comment>
<keyword evidence="4 7" id="KW-0812">Transmembrane</keyword>
<keyword evidence="5 7" id="KW-1133">Transmembrane helix</keyword>
<name>A0ABQ6D0K3_9HYPH</name>
<evidence type="ECO:0000313" key="10">
    <source>
        <dbReference type="Proteomes" id="UP001156882"/>
    </source>
</evidence>
<sequence>MSWLHADAPHGHIGAPAESAGRKGNIGRNIGPAAGAVGLGLIVPLALLAAWTLSALADWLPEQILPPPWVVYDTLRDGIQDGSLLSSTVTSLRRVAEGFAAGALAGLTLGVLIGLSKTLRQFVDPLFLALSQVPTLGWLPIMVLFVGLDESLKVVVIGWSAFIPVVLNTAQGVREVPQAYAELGRVLSFSPWSKLTTIVLPSAVPSIFTGLREGLANSWQTLVAVELIASFEGLGYLMAYGRQLFQLELVLAAMIVVGAIGLLIHGSLTLIEHRLQRWQSEIKR</sequence>
<dbReference type="PANTHER" id="PTHR30151">
    <property type="entry name" value="ALKANE SULFONATE ABC TRANSPORTER-RELATED, MEMBRANE SUBUNIT"/>
    <property type="match status" value="1"/>
</dbReference>
<dbReference type="InterPro" id="IPR000515">
    <property type="entry name" value="MetI-like"/>
</dbReference>
<evidence type="ECO:0000256" key="2">
    <source>
        <dbReference type="ARBA" id="ARBA00022448"/>
    </source>
</evidence>
<evidence type="ECO:0000256" key="7">
    <source>
        <dbReference type="RuleBase" id="RU363032"/>
    </source>
</evidence>
<feature type="transmembrane region" description="Helical" evidence="7">
    <location>
        <begin position="30"/>
        <end position="51"/>
    </location>
</feature>
<comment type="subcellular location">
    <subcellularLocation>
        <location evidence="1 7">Cell membrane</location>
        <topology evidence="1 7">Multi-pass membrane protein</topology>
    </subcellularLocation>
</comment>
<keyword evidence="3" id="KW-1003">Cell membrane</keyword>
<feature type="domain" description="ABC transmembrane type-1" evidence="8">
    <location>
        <begin position="88"/>
        <end position="268"/>
    </location>
</feature>